<dbReference type="AlphaFoldDB" id="A0A8T1ZX69"/>
<gene>
    <name evidence="2" type="ORF">ISN44_As10g012850</name>
</gene>
<dbReference type="PROSITE" id="PS51369">
    <property type="entry name" value="TCP"/>
    <property type="match status" value="1"/>
</dbReference>
<evidence type="ECO:0000259" key="1">
    <source>
        <dbReference type="PROSITE" id="PS51369"/>
    </source>
</evidence>
<evidence type="ECO:0000313" key="2">
    <source>
        <dbReference type="EMBL" id="KAG7564520.1"/>
    </source>
</evidence>
<dbReference type="InterPro" id="IPR017887">
    <property type="entry name" value="TF_TCP_subgr"/>
</dbReference>
<keyword evidence="3" id="KW-1185">Reference proteome</keyword>
<dbReference type="EMBL" id="JAEFBJ010000010">
    <property type="protein sequence ID" value="KAG7564520.1"/>
    <property type="molecule type" value="Genomic_DNA"/>
</dbReference>
<accession>A0A8T1ZX69</accession>
<evidence type="ECO:0000313" key="3">
    <source>
        <dbReference type="Proteomes" id="UP000694251"/>
    </source>
</evidence>
<proteinExistence type="predicted"/>
<name>A0A8T1ZX69_ARASU</name>
<sequence>MTNGETVGWLLRNAEPAIFAATGHDVIRGGVHTVARCSEDGWLSITKEPTDGFTVSHILDTTSWTGISGGYNDRVERGPRSAFRVFSGLISTVHQSRAGGMCDKWKRRSSTHVVIVTLVTHAHLNRDTCHACAS</sequence>
<organism evidence="2 3">
    <name type="scientific">Arabidopsis suecica</name>
    <name type="common">Swedish thale-cress</name>
    <name type="synonym">Cardaminopsis suecica</name>
    <dbReference type="NCBI Taxonomy" id="45249"/>
    <lineage>
        <taxon>Eukaryota</taxon>
        <taxon>Viridiplantae</taxon>
        <taxon>Streptophyta</taxon>
        <taxon>Embryophyta</taxon>
        <taxon>Tracheophyta</taxon>
        <taxon>Spermatophyta</taxon>
        <taxon>Magnoliopsida</taxon>
        <taxon>eudicotyledons</taxon>
        <taxon>Gunneridae</taxon>
        <taxon>Pentapetalae</taxon>
        <taxon>rosids</taxon>
        <taxon>malvids</taxon>
        <taxon>Brassicales</taxon>
        <taxon>Brassicaceae</taxon>
        <taxon>Camelineae</taxon>
        <taxon>Arabidopsis</taxon>
    </lineage>
</organism>
<feature type="domain" description="TCP" evidence="1">
    <location>
        <begin position="1"/>
        <end position="21"/>
    </location>
</feature>
<protein>
    <submittedName>
        <fullName evidence="2">Transcription factor TCP subgroup</fullName>
    </submittedName>
</protein>
<comment type="caution">
    <text evidence="2">The sequence shown here is derived from an EMBL/GenBank/DDBJ whole genome shotgun (WGS) entry which is preliminary data.</text>
</comment>
<reference evidence="2 3" key="1">
    <citation type="submission" date="2020-12" db="EMBL/GenBank/DDBJ databases">
        <title>Concerted genomic and epigenomic changes stabilize Arabidopsis allopolyploids.</title>
        <authorList>
            <person name="Chen Z."/>
        </authorList>
    </citation>
    <scope>NUCLEOTIDE SEQUENCE [LARGE SCALE GENOMIC DNA]</scope>
    <source>
        <strain evidence="2">As9502</strain>
        <tissue evidence="2">Leaf</tissue>
    </source>
</reference>
<dbReference type="Proteomes" id="UP000694251">
    <property type="component" value="Chromosome 10"/>
</dbReference>